<sequence>MTQSETITPDVIMDEPAQSALLSPVDDRNQQWRAEAFLLCNWGGFDGVHKVDLDPESTLISGATGAGKSTILDAYTCLMHPNKPLNSASNETGAKTRGEGIRSPLTYVRGVYDHTEQPDGSMKPLVLRGENADTWSCIAMVFASTTGARFTLLRLFYAPREAARMGDLQARFATYTGGLREHHIVELFEPLAVKGFRKDLMERGLPGLRMLSPGDYADHAQRQLNIGSHQEGGAKALRLLYDLHAGSAVTSVDALFKQLVLERPSTFAVADAVIGSFDHLDEMHREMRDKEKQARILADIEEHHAALRDAQDEIERVDTLKLRDPDASPFVLWAETRKDELFEAAIATAAAAELAAKTAKGRWDDRVKELTAQVKEKRRQWADLGGAEIEALDATLERLQLRLGQIENSRNAYERATRELGIQAPRTEEEFAAAQSHAREFLANYADEERRLRQDVRKTTLRHGELKSQCEAARKEEAELGKRDGNIHPERHRIRVEFAHAAGLAVEDLPFVGELIDLAEAYDADWRVAADAVLGGFANTILVDERHRNTLRKAIDGLRSPLRIEYRGVASGLDIPAPASETTLAGRLQVKPGSPFEGWLRQHLNREFVHECVDHADRLGDGDQPRVTRGGQTQRRGRGAHGGHGRRTIGFSNDARRAELRAEIERLEPEIAELETYLDAVESDRERLVRRRTGCEHIGHTSWSEIDVAGARQQIEDYNNSKAELLSSKDKLQALSEHLAELETEREQAQKLSWEQEQLAAGCERRRGDLTEGADLLREHLWAMQDDESIMLTDDQRVLLDKALANSTWDGTLETFDEYVDLRGKQLGHLPRELANSQSLAQSRLETAATGLTSAFAAFQNEWYDPNRGTGLASYDDYHAILTDLREQGLSEQRQDWARQVIEWGGEDLMTLHNAYDRTHHEIEERLRPIKRILAEIPFGNDTTLDINSSARTPGVVVSFKNTLRTLASGSMDPRMGLDEIEAKFEAIRSTVDRIRPGGDERERNLLLDVRKHLKVTASEVDGDGIRGAGYDYLRGKSGGETQTLTAFIVGAALRYHLGDEERDRPRFMPVVLDEAFIKADVRHAARGVDAWRRLGFQLVVGAPEGQFSALEQSMGIVIGVTKDNAERSYPIHLARKGADERRP</sequence>
<gene>
    <name evidence="3" type="ORF">BKA15_005240</name>
</gene>
<dbReference type="Proteomes" id="UP000569914">
    <property type="component" value="Unassembled WGS sequence"/>
</dbReference>
<evidence type="ECO:0000256" key="1">
    <source>
        <dbReference type="SAM" id="Coils"/>
    </source>
</evidence>
<dbReference type="SUPFAM" id="SSF52540">
    <property type="entry name" value="P-loop containing nucleoside triphosphate hydrolases"/>
    <property type="match status" value="1"/>
</dbReference>
<dbReference type="EMBL" id="JACCBU010000001">
    <property type="protein sequence ID" value="NYE73911.1"/>
    <property type="molecule type" value="Genomic_DNA"/>
</dbReference>
<feature type="coiled-coil region" evidence="1">
    <location>
        <begin position="657"/>
        <end position="759"/>
    </location>
</feature>
<keyword evidence="4" id="KW-1185">Reference proteome</keyword>
<evidence type="ECO:0000313" key="3">
    <source>
        <dbReference type="EMBL" id="NYE73911.1"/>
    </source>
</evidence>
<organism evidence="3 4">
    <name type="scientific">Microlunatus parietis</name>
    <dbReference type="NCBI Taxonomy" id="682979"/>
    <lineage>
        <taxon>Bacteria</taxon>
        <taxon>Bacillati</taxon>
        <taxon>Actinomycetota</taxon>
        <taxon>Actinomycetes</taxon>
        <taxon>Propionibacteriales</taxon>
        <taxon>Propionibacteriaceae</taxon>
        <taxon>Microlunatus</taxon>
    </lineage>
</organism>
<dbReference type="PANTHER" id="PTHR45615">
    <property type="entry name" value="MYOSIN HEAVY CHAIN, NON-MUSCLE"/>
    <property type="match status" value="1"/>
</dbReference>
<dbReference type="InterPro" id="IPR027417">
    <property type="entry name" value="P-loop_NTPase"/>
</dbReference>
<evidence type="ECO:0000256" key="2">
    <source>
        <dbReference type="SAM" id="MobiDB-lite"/>
    </source>
</evidence>
<dbReference type="Pfam" id="PF13555">
    <property type="entry name" value="AAA_29"/>
    <property type="match status" value="1"/>
</dbReference>
<feature type="region of interest" description="Disordered" evidence="2">
    <location>
        <begin position="619"/>
        <end position="648"/>
    </location>
</feature>
<feature type="compositionally biased region" description="Basic residues" evidence="2">
    <location>
        <begin position="635"/>
        <end position="647"/>
    </location>
</feature>
<dbReference type="Gene3D" id="3.40.1140.10">
    <property type="match status" value="1"/>
</dbReference>
<dbReference type="AlphaFoldDB" id="A0A7Y9IC69"/>
<comment type="caution">
    <text evidence="3">The sequence shown here is derived from an EMBL/GenBank/DDBJ whole genome shotgun (WGS) entry which is preliminary data.</text>
</comment>
<proteinExistence type="predicted"/>
<evidence type="ECO:0000313" key="4">
    <source>
        <dbReference type="Proteomes" id="UP000569914"/>
    </source>
</evidence>
<reference evidence="3 4" key="1">
    <citation type="submission" date="2020-07" db="EMBL/GenBank/DDBJ databases">
        <title>Sequencing the genomes of 1000 actinobacteria strains.</title>
        <authorList>
            <person name="Klenk H.-P."/>
        </authorList>
    </citation>
    <scope>NUCLEOTIDE SEQUENCE [LARGE SCALE GENOMIC DNA]</scope>
    <source>
        <strain evidence="3 4">DSM 22083</strain>
    </source>
</reference>
<dbReference type="PANTHER" id="PTHR45615:SF80">
    <property type="entry name" value="GRIP DOMAIN-CONTAINING PROTEIN"/>
    <property type="match status" value="1"/>
</dbReference>
<dbReference type="Pfam" id="PF13558">
    <property type="entry name" value="SbcC_Walker_B"/>
    <property type="match status" value="1"/>
</dbReference>
<protein>
    <submittedName>
        <fullName evidence="3">Uncharacterized protein YPO0396</fullName>
    </submittedName>
</protein>
<accession>A0A7Y9IC69</accession>
<feature type="coiled-coil region" evidence="1">
    <location>
        <begin position="360"/>
        <end position="416"/>
    </location>
</feature>
<keyword evidence="1" id="KW-0175">Coiled coil</keyword>
<dbReference type="RefSeq" id="WP_179755785.1">
    <property type="nucleotide sequence ID" value="NZ_JACCBU010000001.1"/>
</dbReference>
<name>A0A7Y9IC69_9ACTN</name>